<evidence type="ECO:0000259" key="13">
    <source>
        <dbReference type="PROSITE" id="PS50198"/>
    </source>
</evidence>
<dbReference type="InterPro" id="IPR052029">
    <property type="entry name" value="PpiD_chaperone"/>
</dbReference>
<organism evidence="14 15">
    <name type="scientific">Maridesulfovibrio salexigens (strain ATCC 14822 / DSM 2638 / NCIMB 8403 / VKM B-1763)</name>
    <name type="common">Desulfovibrio salexigens</name>
    <dbReference type="NCBI Taxonomy" id="526222"/>
    <lineage>
        <taxon>Bacteria</taxon>
        <taxon>Pseudomonadati</taxon>
        <taxon>Thermodesulfobacteriota</taxon>
        <taxon>Desulfovibrionia</taxon>
        <taxon>Desulfovibrionales</taxon>
        <taxon>Desulfovibrionaceae</taxon>
        <taxon>Maridesulfovibrio</taxon>
    </lineage>
</organism>
<keyword evidence="5 12" id="KW-1133">Transmembrane helix</keyword>
<accession>C6BVS7</accession>
<keyword evidence="3" id="KW-0997">Cell inner membrane</keyword>
<dbReference type="InterPro" id="IPR023058">
    <property type="entry name" value="PPIase_PpiC_CS"/>
</dbReference>
<dbReference type="KEGG" id="dsa:Desal_0224"/>
<evidence type="ECO:0000256" key="6">
    <source>
        <dbReference type="ARBA" id="ARBA00023136"/>
    </source>
</evidence>
<dbReference type="SUPFAM" id="SSF109998">
    <property type="entry name" value="Triger factor/SurA peptide-binding domain-like"/>
    <property type="match status" value="1"/>
</dbReference>
<dbReference type="InterPro" id="IPR046357">
    <property type="entry name" value="PPIase_dom_sf"/>
</dbReference>
<protein>
    <recommendedName>
        <fullName evidence="9">Periplasmic chaperone PpiD</fullName>
    </recommendedName>
    <alternativeName>
        <fullName evidence="10">Periplasmic folding chaperone</fullName>
    </alternativeName>
</protein>
<dbReference type="RefSeq" id="WP_012765817.1">
    <property type="nucleotide sequence ID" value="NC_012881.1"/>
</dbReference>
<evidence type="ECO:0000256" key="1">
    <source>
        <dbReference type="ARBA" id="ARBA00004382"/>
    </source>
</evidence>
<dbReference type="SUPFAM" id="SSF54534">
    <property type="entry name" value="FKBP-like"/>
    <property type="match status" value="1"/>
</dbReference>
<keyword evidence="7" id="KW-0143">Chaperone</keyword>
<dbReference type="Pfam" id="PF00639">
    <property type="entry name" value="Rotamase"/>
    <property type="match status" value="1"/>
</dbReference>
<keyword evidence="6 12" id="KW-0472">Membrane</keyword>
<keyword evidence="15" id="KW-1185">Reference proteome</keyword>
<keyword evidence="11" id="KW-0697">Rotamase</keyword>
<evidence type="ECO:0000256" key="10">
    <source>
        <dbReference type="ARBA" id="ARBA00042775"/>
    </source>
</evidence>
<evidence type="ECO:0000256" key="5">
    <source>
        <dbReference type="ARBA" id="ARBA00022989"/>
    </source>
</evidence>
<dbReference type="PANTHER" id="PTHR47529:SF1">
    <property type="entry name" value="PERIPLASMIC CHAPERONE PPID"/>
    <property type="match status" value="1"/>
</dbReference>
<dbReference type="STRING" id="526222.Desal_0224"/>
<dbReference type="EMBL" id="CP001649">
    <property type="protein sequence ID" value="ACS78291.1"/>
    <property type="molecule type" value="Genomic_DNA"/>
</dbReference>
<evidence type="ECO:0000256" key="11">
    <source>
        <dbReference type="PROSITE-ProRule" id="PRU00278"/>
    </source>
</evidence>
<feature type="transmembrane region" description="Helical" evidence="12">
    <location>
        <begin position="12"/>
        <end position="34"/>
    </location>
</feature>
<reference evidence="14 15" key="1">
    <citation type="submission" date="2009-06" db="EMBL/GenBank/DDBJ databases">
        <title>Complete sequence of Desulfovibrio salexigens DSM 2638.</title>
        <authorList>
            <consortium name="US DOE Joint Genome Institute"/>
            <person name="Lucas S."/>
            <person name="Copeland A."/>
            <person name="Lapidus A."/>
            <person name="Glavina del Rio T."/>
            <person name="Tice H."/>
            <person name="Bruce D."/>
            <person name="Goodwin L."/>
            <person name="Pitluck S."/>
            <person name="Munk A.C."/>
            <person name="Brettin T."/>
            <person name="Detter J.C."/>
            <person name="Han C."/>
            <person name="Tapia R."/>
            <person name="Larimer F."/>
            <person name="Land M."/>
            <person name="Hauser L."/>
            <person name="Kyrpides N."/>
            <person name="Anderson I."/>
            <person name="Wall J.D."/>
            <person name="Arkin A.P."/>
            <person name="Dehal P."/>
            <person name="Chivian D."/>
            <person name="Giles B."/>
            <person name="Hazen T.C."/>
        </authorList>
    </citation>
    <scope>NUCLEOTIDE SEQUENCE [LARGE SCALE GENOMIC DNA]</scope>
    <source>
        <strain evidence="15">ATCC 14822 / DSM 2638 / NCIMB 8403 / VKM B-1763</strain>
    </source>
</reference>
<keyword evidence="2" id="KW-1003">Cell membrane</keyword>
<dbReference type="Proteomes" id="UP000002601">
    <property type="component" value="Chromosome"/>
</dbReference>
<dbReference type="eggNOG" id="COG0760">
    <property type="taxonomic scope" value="Bacteria"/>
</dbReference>
<evidence type="ECO:0000256" key="12">
    <source>
        <dbReference type="SAM" id="Phobius"/>
    </source>
</evidence>
<keyword evidence="11 14" id="KW-0413">Isomerase</keyword>
<evidence type="ECO:0000256" key="7">
    <source>
        <dbReference type="ARBA" id="ARBA00023186"/>
    </source>
</evidence>
<evidence type="ECO:0000256" key="4">
    <source>
        <dbReference type="ARBA" id="ARBA00022692"/>
    </source>
</evidence>
<feature type="domain" description="PpiC" evidence="13">
    <location>
        <begin position="265"/>
        <end position="366"/>
    </location>
</feature>
<dbReference type="Gene3D" id="1.10.4030.10">
    <property type="entry name" value="Porin chaperone SurA, peptide-binding domain"/>
    <property type="match status" value="1"/>
</dbReference>
<dbReference type="AlphaFoldDB" id="C6BVS7"/>
<dbReference type="PROSITE" id="PS01096">
    <property type="entry name" value="PPIC_PPIASE_1"/>
    <property type="match status" value="1"/>
</dbReference>
<dbReference type="GO" id="GO:0003755">
    <property type="term" value="F:peptidyl-prolyl cis-trans isomerase activity"/>
    <property type="evidence" value="ECO:0007669"/>
    <property type="project" value="UniProtKB-KW"/>
</dbReference>
<dbReference type="InterPro" id="IPR027304">
    <property type="entry name" value="Trigger_fact/SurA_dom_sf"/>
</dbReference>
<dbReference type="Pfam" id="PF13624">
    <property type="entry name" value="SurA_N_3"/>
    <property type="match status" value="1"/>
</dbReference>
<dbReference type="HOGENOM" id="CLU_023843_1_0_7"/>
<sequence>MMDILRQNAQSWGIKIAFGIIIAVFIFAFGAGGFNGNTDPVIAYVNDQPVPTQEFMQVYRETAEALRAQNPNLDSDQLQSPEFKKAVLEQLVSQKLLEAEAEKLGLSVSNSELSYSISKIPAFADKDGKFDMNLYQAFLQSRAMSAATFENDMRNSALISKLQEYVTMPVKPTEADARALFDSAAEKVQIDYYYVSGADFVKNIKISDKQIEDFYKANPDKFTIPARSVVKYIAFTPEELSINETVTPEEIKAYYEANKETFQQEAQVNARHILITVDENASDKDVAAAEKKIKKVLAKAKSGQDFGKLAKKYSEGPSSSKGGELGWFGRGAMVKPFEEAAFALKKGEISEPVRTRFGWHLIKIDDVREAGQKDIDQVKDEINSLIAQEKAADSITDKLDHAIDLLASGMKLDKVSEELGIAFKKSEQATVENLSRAFGMTESAAQTIIALPKGNATDMPVAIDGGYILVEKEADVPPSLSPLKDQKQDIESFLSQQQAMNLAKAKALALMGQLSNEKTEAAALKVIKKDLKTSEPFGRDGFVPGLGMNPKLAQAALAAKKDQWMSEVFELPGGFIVARVDERIPPKEEAWAAQKDMVMDAIFQQRANEVFGAFLNELRSKAKVEYVRKDLLN</sequence>
<dbReference type="Gene3D" id="3.10.50.40">
    <property type="match status" value="2"/>
</dbReference>
<evidence type="ECO:0000256" key="2">
    <source>
        <dbReference type="ARBA" id="ARBA00022475"/>
    </source>
</evidence>
<comment type="similarity">
    <text evidence="8">Belongs to the PpiD chaperone family.</text>
</comment>
<dbReference type="GO" id="GO:0005886">
    <property type="term" value="C:plasma membrane"/>
    <property type="evidence" value="ECO:0007669"/>
    <property type="project" value="UniProtKB-SubCell"/>
</dbReference>
<evidence type="ECO:0000313" key="14">
    <source>
        <dbReference type="EMBL" id="ACS78291.1"/>
    </source>
</evidence>
<dbReference type="OrthoDB" id="9812372at2"/>
<gene>
    <name evidence="14" type="ordered locus">Desal_0224</name>
</gene>
<evidence type="ECO:0000256" key="8">
    <source>
        <dbReference type="ARBA" id="ARBA00038408"/>
    </source>
</evidence>
<comment type="subcellular location">
    <subcellularLocation>
        <location evidence="1">Cell inner membrane</location>
        <topology evidence="1">Single-pass type II membrane protein</topology>
        <orientation evidence="1">Periplasmic side</orientation>
    </subcellularLocation>
</comment>
<evidence type="ECO:0000256" key="3">
    <source>
        <dbReference type="ARBA" id="ARBA00022519"/>
    </source>
</evidence>
<evidence type="ECO:0000313" key="15">
    <source>
        <dbReference type="Proteomes" id="UP000002601"/>
    </source>
</evidence>
<evidence type="ECO:0000256" key="9">
    <source>
        <dbReference type="ARBA" id="ARBA00040743"/>
    </source>
</evidence>
<keyword evidence="4 12" id="KW-0812">Transmembrane</keyword>
<dbReference type="PANTHER" id="PTHR47529">
    <property type="entry name" value="PEPTIDYL-PROLYL CIS-TRANS ISOMERASE D"/>
    <property type="match status" value="1"/>
</dbReference>
<proteinExistence type="inferred from homology"/>
<dbReference type="PROSITE" id="PS50198">
    <property type="entry name" value="PPIC_PPIASE_2"/>
    <property type="match status" value="1"/>
</dbReference>
<dbReference type="InterPro" id="IPR000297">
    <property type="entry name" value="PPIase_PpiC"/>
</dbReference>
<name>C6BVS7_MARSD</name>